<evidence type="ECO:0000313" key="2">
    <source>
        <dbReference type="RefSeq" id="XP_013410095.1"/>
    </source>
</evidence>
<reference evidence="2" key="1">
    <citation type="submission" date="2025-08" db="UniProtKB">
        <authorList>
            <consortium name="RefSeq"/>
        </authorList>
    </citation>
    <scope>IDENTIFICATION</scope>
    <source>
        <tissue evidence="2">Gonads</tissue>
    </source>
</reference>
<dbReference type="RefSeq" id="XP_013410095.1">
    <property type="nucleotide sequence ID" value="XM_013554641.1"/>
</dbReference>
<evidence type="ECO:0000313" key="1">
    <source>
        <dbReference type="Proteomes" id="UP000085678"/>
    </source>
</evidence>
<sequence length="191" mass="20110">MTGIVDSSTPKPDSECYAMEGDVGCADPENQRPLKLKIKPNKANKQGCCKSCLGGGFLKSCYTYTVTLLLLPLIMTVTYMSYTCNYENGEYGAQADIVSCADLGAGMFCPANCQSPVYSVCPQGYQENGLPPAILRCPRGTVCSAPKEGVVGCVDKGACYNTGGGAVPVAAPLLNRVDVDQERTGKPNNSP</sequence>
<dbReference type="KEGG" id="lak:106173500"/>
<gene>
    <name evidence="2" type="primary">LOC106173500</name>
</gene>
<dbReference type="InParanoid" id="A0A1S3JI55"/>
<dbReference type="GeneID" id="106173500"/>
<keyword evidence="1" id="KW-1185">Reference proteome</keyword>
<organism evidence="1 2">
    <name type="scientific">Lingula anatina</name>
    <name type="common">Brachiopod</name>
    <name type="synonym">Lingula unguis</name>
    <dbReference type="NCBI Taxonomy" id="7574"/>
    <lineage>
        <taxon>Eukaryota</taxon>
        <taxon>Metazoa</taxon>
        <taxon>Spiralia</taxon>
        <taxon>Lophotrochozoa</taxon>
        <taxon>Brachiopoda</taxon>
        <taxon>Linguliformea</taxon>
        <taxon>Lingulata</taxon>
        <taxon>Lingulida</taxon>
        <taxon>Linguloidea</taxon>
        <taxon>Lingulidae</taxon>
        <taxon>Lingula</taxon>
    </lineage>
</organism>
<dbReference type="AlphaFoldDB" id="A0A1S3JI55"/>
<dbReference type="Proteomes" id="UP000085678">
    <property type="component" value="Unplaced"/>
</dbReference>
<name>A0A1S3JI55_LINAN</name>
<proteinExistence type="predicted"/>
<accession>A0A1S3JI55</accession>
<protein>
    <submittedName>
        <fullName evidence="2">Uncharacterized protein LOC106173500</fullName>
    </submittedName>
</protein>